<evidence type="ECO:0000256" key="2">
    <source>
        <dbReference type="ARBA" id="ARBA00022630"/>
    </source>
</evidence>
<dbReference type="PRINTS" id="PR00370">
    <property type="entry name" value="FMOXYGENASE"/>
</dbReference>
<dbReference type="Gene3D" id="3.50.50.60">
    <property type="entry name" value="FAD/NAD(P)-binding domain"/>
    <property type="match status" value="2"/>
</dbReference>
<comment type="caution">
    <text evidence="7">The sequence shown here is derived from an EMBL/GenBank/DDBJ whole genome shotgun (WGS) entry which is preliminary data.</text>
</comment>
<keyword evidence="5 6" id="KW-0560">Oxidoreductase</keyword>
<dbReference type="InterPro" id="IPR050346">
    <property type="entry name" value="FMO-like"/>
</dbReference>
<dbReference type="Pfam" id="PF00743">
    <property type="entry name" value="FMO-like"/>
    <property type="match status" value="2"/>
</dbReference>
<dbReference type="SUPFAM" id="SSF51905">
    <property type="entry name" value="FAD/NAD(P)-binding domain"/>
    <property type="match status" value="2"/>
</dbReference>
<evidence type="ECO:0000256" key="4">
    <source>
        <dbReference type="ARBA" id="ARBA00022857"/>
    </source>
</evidence>
<sequence>MKLRICVIGAGAAGLCAGRHMIYSPDKFEFTIFEQSSQLGGTWNYTERTGTDEYNIPIHSSMYKNLRTNIPKEIMGYPDFPFTNTGKSFTHHSQVLLYLKEYADTHKLSDRIKFRSHVKTITPEELSPNKRVWKVAVTDLQTGIDTNYEFDGVMVCNGHFSVPHIPQIENIEEFKGEKIHSHSYREPEIYNGKTIVILGAASSGMDIAIEASHHAKQIYLSHNNEKHTCKLPENITQTPGIKMATEDGFYFLDDSFVTADAIIFCTGYQYNFPFLTEKCRVNIRGNRVMPLYKHLVHMDFPELCFIGLPFTVLPFPLFHYQVQYYLKVWGQIIQLPDRETMERETDLDYKKRVVDMKMPPKHAHKMGPLQWGYFQELGNLTDSEELPPVFQMIYDAVEGERMNNVMFYKKENYRLLSGEEYVKVKPEP</sequence>
<dbReference type="InterPro" id="IPR000960">
    <property type="entry name" value="Flavin_mOase"/>
</dbReference>
<evidence type="ECO:0000256" key="6">
    <source>
        <dbReference type="RuleBase" id="RU361177"/>
    </source>
</evidence>
<protein>
    <recommendedName>
        <fullName evidence="6">Flavin-containing monooxygenase</fullName>
        <ecNumber evidence="6">1.-.-.-</ecNumber>
    </recommendedName>
</protein>
<evidence type="ECO:0000256" key="3">
    <source>
        <dbReference type="ARBA" id="ARBA00022827"/>
    </source>
</evidence>
<keyword evidence="3 6" id="KW-0274">FAD</keyword>
<dbReference type="EC" id="1.-.-.-" evidence="6"/>
<dbReference type="InterPro" id="IPR020946">
    <property type="entry name" value="Flavin_mOase-like"/>
</dbReference>
<accession>A0ABR1BG97</accession>
<proteinExistence type="inferred from homology"/>
<organism evidence="7 8">
    <name type="scientific">Polyplax serrata</name>
    <name type="common">Common mouse louse</name>
    <dbReference type="NCBI Taxonomy" id="468196"/>
    <lineage>
        <taxon>Eukaryota</taxon>
        <taxon>Metazoa</taxon>
        <taxon>Ecdysozoa</taxon>
        <taxon>Arthropoda</taxon>
        <taxon>Hexapoda</taxon>
        <taxon>Insecta</taxon>
        <taxon>Pterygota</taxon>
        <taxon>Neoptera</taxon>
        <taxon>Paraneoptera</taxon>
        <taxon>Psocodea</taxon>
        <taxon>Troctomorpha</taxon>
        <taxon>Phthiraptera</taxon>
        <taxon>Anoplura</taxon>
        <taxon>Polyplacidae</taxon>
        <taxon>Polyplax</taxon>
    </lineage>
</organism>
<evidence type="ECO:0000256" key="1">
    <source>
        <dbReference type="ARBA" id="ARBA00009183"/>
    </source>
</evidence>
<evidence type="ECO:0000256" key="5">
    <source>
        <dbReference type="ARBA" id="ARBA00023002"/>
    </source>
</evidence>
<keyword evidence="4" id="KW-0521">NADP</keyword>
<comment type="cofactor">
    <cofactor evidence="6">
        <name>FAD</name>
        <dbReference type="ChEBI" id="CHEBI:57692"/>
    </cofactor>
</comment>
<evidence type="ECO:0000313" key="8">
    <source>
        <dbReference type="Proteomes" id="UP001359485"/>
    </source>
</evidence>
<dbReference type="PANTHER" id="PTHR23023">
    <property type="entry name" value="DIMETHYLANILINE MONOOXYGENASE"/>
    <property type="match status" value="1"/>
</dbReference>
<dbReference type="PIRSF" id="PIRSF000332">
    <property type="entry name" value="FMO"/>
    <property type="match status" value="1"/>
</dbReference>
<keyword evidence="6" id="KW-0503">Monooxygenase</keyword>
<keyword evidence="8" id="KW-1185">Reference proteome</keyword>
<keyword evidence="2 6" id="KW-0285">Flavoprotein</keyword>
<dbReference type="Proteomes" id="UP001359485">
    <property type="component" value="Unassembled WGS sequence"/>
</dbReference>
<comment type="similarity">
    <text evidence="1 6">Belongs to the FMO family.</text>
</comment>
<dbReference type="EMBL" id="JAWJWF010000001">
    <property type="protein sequence ID" value="KAK6641680.1"/>
    <property type="molecule type" value="Genomic_DNA"/>
</dbReference>
<evidence type="ECO:0000313" key="7">
    <source>
        <dbReference type="EMBL" id="KAK6641680.1"/>
    </source>
</evidence>
<name>A0ABR1BG97_POLSC</name>
<gene>
    <name evidence="7" type="ORF">RUM44_013395</name>
</gene>
<dbReference type="InterPro" id="IPR036188">
    <property type="entry name" value="FAD/NAD-bd_sf"/>
</dbReference>
<reference evidence="7 8" key="1">
    <citation type="submission" date="2023-09" db="EMBL/GenBank/DDBJ databases">
        <title>Genomes of two closely related lineages of the louse Polyplax serrata with different host specificities.</title>
        <authorList>
            <person name="Martinu J."/>
            <person name="Tarabai H."/>
            <person name="Stefka J."/>
            <person name="Hypsa V."/>
        </authorList>
    </citation>
    <scope>NUCLEOTIDE SEQUENCE [LARGE SCALE GENOMIC DNA]</scope>
    <source>
        <strain evidence="7">98ZLc_SE</strain>
    </source>
</reference>